<feature type="domain" description="HTH tetR-type" evidence="5">
    <location>
        <begin position="19"/>
        <end position="79"/>
    </location>
</feature>
<dbReference type="SUPFAM" id="SSF46689">
    <property type="entry name" value="Homeodomain-like"/>
    <property type="match status" value="1"/>
</dbReference>
<dbReference type="PROSITE" id="PS50977">
    <property type="entry name" value="HTH_TETR_2"/>
    <property type="match status" value="1"/>
</dbReference>
<evidence type="ECO:0000313" key="7">
    <source>
        <dbReference type="Proteomes" id="UP000677016"/>
    </source>
</evidence>
<dbReference type="GO" id="GO:0003677">
    <property type="term" value="F:DNA binding"/>
    <property type="evidence" value="ECO:0007669"/>
    <property type="project" value="UniProtKB-UniRule"/>
</dbReference>
<evidence type="ECO:0000259" key="5">
    <source>
        <dbReference type="PROSITE" id="PS50977"/>
    </source>
</evidence>
<dbReference type="Pfam" id="PF00440">
    <property type="entry name" value="TetR_N"/>
    <property type="match status" value="1"/>
</dbReference>
<dbReference type="InterPro" id="IPR036271">
    <property type="entry name" value="Tet_transcr_reg_TetR-rel_C_sf"/>
</dbReference>
<accession>A0A941HYB3</accession>
<keyword evidence="2 4" id="KW-0238">DNA-binding</keyword>
<evidence type="ECO:0000256" key="2">
    <source>
        <dbReference type="ARBA" id="ARBA00023125"/>
    </source>
</evidence>
<dbReference type="PANTHER" id="PTHR47506:SF6">
    <property type="entry name" value="HTH-TYPE TRANSCRIPTIONAL REPRESSOR NEMR"/>
    <property type="match status" value="1"/>
</dbReference>
<dbReference type="RefSeq" id="WP_211600804.1">
    <property type="nucleotide sequence ID" value="NZ_JAGSNF010000001.1"/>
</dbReference>
<evidence type="ECO:0000256" key="3">
    <source>
        <dbReference type="ARBA" id="ARBA00023163"/>
    </source>
</evidence>
<keyword evidence="3" id="KW-0804">Transcription</keyword>
<protein>
    <submittedName>
        <fullName evidence="6">TetR/AcrR family transcriptional regulator</fullName>
    </submittedName>
</protein>
<feature type="DNA-binding region" description="H-T-H motif" evidence="4">
    <location>
        <begin position="42"/>
        <end position="61"/>
    </location>
</feature>
<dbReference type="InterPro" id="IPR009057">
    <property type="entry name" value="Homeodomain-like_sf"/>
</dbReference>
<dbReference type="SUPFAM" id="SSF48498">
    <property type="entry name" value="Tetracyclin repressor-like, C-terminal domain"/>
    <property type="match status" value="1"/>
</dbReference>
<name>A0A941HYB3_9MICO</name>
<reference evidence="6" key="1">
    <citation type="submission" date="2021-04" db="EMBL/GenBank/DDBJ databases">
        <title>Phycicoccus avicenniae sp. nov., a novel endophytic actinomycetes isolated from branch of Avicennia mariana.</title>
        <authorList>
            <person name="Tuo L."/>
        </authorList>
    </citation>
    <scope>NUCLEOTIDE SEQUENCE</scope>
    <source>
        <strain evidence="6">BSK3Z-2</strain>
    </source>
</reference>
<sequence length="208" mass="22760">MSTPADTTGGRRGPYRKTVRRRQEILDAALEVFAVVGYRGGSLRAVADRVGMSEAGLLHHFGSKDRLLVETLRRRDEVTEADLDFSAPGPEVLRQLVEVAARNVRAQGAIELFVVLSAEATDPDHPAAAFFRDRCERLLDRLTAVYDDLGDRGWLPEGADPASLALGTVATWDGLQVQWLHLGRAFDLPDALRAGIEGRLLRPLPGPD</sequence>
<evidence type="ECO:0000256" key="4">
    <source>
        <dbReference type="PROSITE-ProRule" id="PRU00335"/>
    </source>
</evidence>
<gene>
    <name evidence="6" type="ORF">KC207_00175</name>
</gene>
<evidence type="ECO:0000313" key="6">
    <source>
        <dbReference type="EMBL" id="MBR7741710.1"/>
    </source>
</evidence>
<proteinExistence type="predicted"/>
<dbReference type="PRINTS" id="PR00455">
    <property type="entry name" value="HTHTETR"/>
</dbReference>
<dbReference type="EMBL" id="JAGSNF010000001">
    <property type="protein sequence ID" value="MBR7741710.1"/>
    <property type="molecule type" value="Genomic_DNA"/>
</dbReference>
<dbReference type="Gene3D" id="1.10.357.10">
    <property type="entry name" value="Tetracycline Repressor, domain 2"/>
    <property type="match status" value="1"/>
</dbReference>
<evidence type="ECO:0000256" key="1">
    <source>
        <dbReference type="ARBA" id="ARBA00023015"/>
    </source>
</evidence>
<dbReference type="InterPro" id="IPR001647">
    <property type="entry name" value="HTH_TetR"/>
</dbReference>
<dbReference type="Proteomes" id="UP000677016">
    <property type="component" value="Unassembled WGS sequence"/>
</dbReference>
<dbReference type="PANTHER" id="PTHR47506">
    <property type="entry name" value="TRANSCRIPTIONAL REGULATORY PROTEIN"/>
    <property type="match status" value="1"/>
</dbReference>
<keyword evidence="1" id="KW-0805">Transcription regulation</keyword>
<keyword evidence="7" id="KW-1185">Reference proteome</keyword>
<comment type="caution">
    <text evidence="6">The sequence shown here is derived from an EMBL/GenBank/DDBJ whole genome shotgun (WGS) entry which is preliminary data.</text>
</comment>
<organism evidence="6 7">
    <name type="scientific">Phycicoccus avicenniae</name>
    <dbReference type="NCBI Taxonomy" id="2828860"/>
    <lineage>
        <taxon>Bacteria</taxon>
        <taxon>Bacillati</taxon>
        <taxon>Actinomycetota</taxon>
        <taxon>Actinomycetes</taxon>
        <taxon>Micrococcales</taxon>
        <taxon>Intrasporangiaceae</taxon>
        <taxon>Phycicoccus</taxon>
    </lineage>
</organism>
<dbReference type="AlphaFoldDB" id="A0A941HYB3"/>